<feature type="transmembrane region" description="Helical" evidence="7">
    <location>
        <begin position="235"/>
        <end position="258"/>
    </location>
</feature>
<proteinExistence type="inferred from homology"/>
<dbReference type="NCBIfam" id="TIGR01972">
    <property type="entry name" value="NDH_I_M"/>
    <property type="match status" value="1"/>
</dbReference>
<evidence type="ECO:0000256" key="4">
    <source>
        <dbReference type="ARBA" id="ARBA00022692"/>
    </source>
</evidence>
<comment type="subcellular location">
    <subcellularLocation>
        <location evidence="2">Membrane</location>
        <topology evidence="2">Multi-pass membrane protein</topology>
    </subcellularLocation>
    <subcellularLocation>
        <location evidence="7">Mitochondrion membrane</location>
        <topology evidence="7">Multi-pass membrane protein</topology>
    </subcellularLocation>
</comment>
<dbReference type="PANTHER" id="PTHR43507">
    <property type="entry name" value="NADH-UBIQUINONE OXIDOREDUCTASE CHAIN 4"/>
    <property type="match status" value="1"/>
</dbReference>
<feature type="transmembrane region" description="Helical" evidence="7">
    <location>
        <begin position="444"/>
        <end position="468"/>
    </location>
</feature>
<feature type="transmembrane region" description="Helical" evidence="7">
    <location>
        <begin position="264"/>
        <end position="282"/>
    </location>
</feature>
<dbReference type="EMBL" id="KC573039">
    <property type="protein sequence ID" value="AGE93677.1"/>
    <property type="molecule type" value="Genomic_DNA"/>
</dbReference>
<feature type="domain" description="NADH:quinone oxidoreductase/Mrp antiporter transmembrane" evidence="8">
    <location>
        <begin position="123"/>
        <end position="408"/>
    </location>
</feature>
<comment type="similarity">
    <text evidence="3 7">Belongs to the complex I subunit 4 family.</text>
</comment>
<keyword evidence="5 7" id="KW-1133">Transmembrane helix</keyword>
<evidence type="ECO:0000256" key="3">
    <source>
        <dbReference type="ARBA" id="ARBA00009025"/>
    </source>
</evidence>
<dbReference type="GO" id="GO:0003954">
    <property type="term" value="F:NADH dehydrogenase activity"/>
    <property type="evidence" value="ECO:0007669"/>
    <property type="project" value="TreeGrafter"/>
</dbReference>
<dbReference type="Pfam" id="PF00361">
    <property type="entry name" value="Proton_antipo_M"/>
    <property type="match status" value="1"/>
</dbReference>
<feature type="transmembrane region" description="Helical" evidence="7">
    <location>
        <begin position="102"/>
        <end position="120"/>
    </location>
</feature>
<dbReference type="AlphaFoldDB" id="M1JZU2"/>
<feature type="transmembrane region" description="Helical" evidence="7">
    <location>
        <begin position="159"/>
        <end position="179"/>
    </location>
</feature>
<feature type="transmembrane region" description="Helical" evidence="7">
    <location>
        <begin position="349"/>
        <end position="369"/>
    </location>
</feature>
<evidence type="ECO:0000256" key="1">
    <source>
        <dbReference type="ARBA" id="ARBA00003257"/>
    </source>
</evidence>
<evidence type="ECO:0000259" key="8">
    <source>
        <dbReference type="Pfam" id="PF00361"/>
    </source>
</evidence>
<keyword evidence="7" id="KW-0679">Respiratory chain</keyword>
<dbReference type="GO" id="GO:0048039">
    <property type="term" value="F:ubiquinone binding"/>
    <property type="evidence" value="ECO:0007669"/>
    <property type="project" value="TreeGrafter"/>
</dbReference>
<reference evidence="9" key="2">
    <citation type="submission" date="2012-12" db="EMBL/GenBank/DDBJ databases">
        <authorList>
            <person name="Lang B.F."/>
        </authorList>
    </citation>
    <scope>NUCLEOTIDE SEQUENCE</scope>
    <source>
        <strain evidence="9">CCAP 1552/2</strain>
    </source>
</reference>
<feature type="transmembrane region" description="Helical" evidence="7">
    <location>
        <begin position="199"/>
        <end position="223"/>
    </location>
</feature>
<evidence type="ECO:0000256" key="6">
    <source>
        <dbReference type="ARBA" id="ARBA00023136"/>
    </source>
</evidence>
<evidence type="ECO:0000256" key="7">
    <source>
        <dbReference type="RuleBase" id="RU003297"/>
    </source>
</evidence>
<dbReference type="PANTHER" id="PTHR43507:SF1">
    <property type="entry name" value="NADH-UBIQUINONE OXIDOREDUCTASE CHAIN 4"/>
    <property type="match status" value="1"/>
</dbReference>
<dbReference type="PRINTS" id="PR01437">
    <property type="entry name" value="NUOXDRDTASE4"/>
</dbReference>
<keyword evidence="7" id="KW-0830">Ubiquinone</keyword>
<dbReference type="InterPro" id="IPR003918">
    <property type="entry name" value="NADH_UbQ_OxRdtase"/>
</dbReference>
<dbReference type="InterPro" id="IPR001750">
    <property type="entry name" value="ND/Mrp_TM"/>
</dbReference>
<feature type="transmembrane region" description="Helical" evidence="7">
    <location>
        <begin position="321"/>
        <end position="342"/>
    </location>
</feature>
<accession>M1JZU2</accession>
<sequence>MLNTIFLLDVLLLAIIPLASVKTAKELSLIIHCLMFLIALCLWPLGSIVKISTITGGYGDILEIFWALRFNVDMVSYPFLLLTTLLFPFCIIIYWNHKKEDMKGYLLTMTIIHLLLVIIFTTTNLFIFYISFEAILIPMFLLIGKWGYRERKILAAFQFFFYTIIGSFFLLMGILYIYYTRGTTDIEILYITKFSNNEQLFLFIAFFASFAVKIPMFPFHIWLPEAHVEAPTAGSVLLAGILLKLGIYGFIRFSIPLFPYANSYYYPLIETMAITGIIYSSLSTICQIDLKKVIAYASIAHMNMVVLGLFSHSIIAYAGSMFMMFSHGLVSPALFISIGFLYDRHNSRLIKYYSGLAHLLPLFSIFFMVLTLANFSFPFTSSFVAEFLILLGLWDTSPFATIFASSSVILSLLYSLWLMNRILFGPISPYISSHNDLVWRELNILLPLMFIILFLGILPNYFLSFCIFQI</sequence>
<geneLocation type="mitochondrion" evidence="9"/>
<feature type="transmembrane region" description="Helical" evidence="7">
    <location>
        <begin position="6"/>
        <end position="21"/>
    </location>
</feature>
<comment type="function">
    <text evidence="1">Core subunit of the mitochondrial membrane respiratory chain NADH dehydrogenase (Complex I) that is believed to belong to the minimal assembly required for catalysis. Complex I functions in the transfer of electrons from NADH to the respiratory chain. The immediate electron acceptor for the enzyme is believed to be ubiquinone.</text>
</comment>
<feature type="transmembrane region" description="Helical" evidence="7">
    <location>
        <begin position="33"/>
        <end position="55"/>
    </location>
</feature>
<gene>
    <name evidence="9" type="primary">nad4</name>
</gene>
<keyword evidence="7" id="KW-0520">NAD</keyword>
<feature type="transmembrane region" description="Helical" evidence="7">
    <location>
        <begin position="401"/>
        <end position="424"/>
    </location>
</feature>
<feature type="transmembrane region" description="Helical" evidence="7">
    <location>
        <begin position="75"/>
        <end position="95"/>
    </location>
</feature>
<keyword evidence="4 7" id="KW-0812">Transmembrane</keyword>
<comment type="catalytic activity">
    <reaction evidence="7">
        <text>a ubiquinone + NADH + 5 H(+)(in) = a ubiquinol + NAD(+) + 4 H(+)(out)</text>
        <dbReference type="Rhea" id="RHEA:29091"/>
        <dbReference type="Rhea" id="RHEA-COMP:9565"/>
        <dbReference type="Rhea" id="RHEA-COMP:9566"/>
        <dbReference type="ChEBI" id="CHEBI:15378"/>
        <dbReference type="ChEBI" id="CHEBI:16389"/>
        <dbReference type="ChEBI" id="CHEBI:17976"/>
        <dbReference type="ChEBI" id="CHEBI:57540"/>
        <dbReference type="ChEBI" id="CHEBI:57945"/>
        <dbReference type="EC" id="7.1.1.2"/>
    </reaction>
</comment>
<feature type="transmembrane region" description="Helical" evidence="7">
    <location>
        <begin position="294"/>
        <end position="315"/>
    </location>
</feature>
<feature type="transmembrane region" description="Helical" evidence="7">
    <location>
        <begin position="375"/>
        <end position="394"/>
    </location>
</feature>
<keyword evidence="7" id="KW-0249">Electron transport</keyword>
<dbReference type="GO" id="GO:0015990">
    <property type="term" value="P:electron transport coupled proton transport"/>
    <property type="evidence" value="ECO:0007669"/>
    <property type="project" value="TreeGrafter"/>
</dbReference>
<keyword evidence="7 9" id="KW-0496">Mitochondrion</keyword>
<keyword evidence="7" id="KW-0813">Transport</keyword>
<keyword evidence="6 7" id="KW-0472">Membrane</keyword>
<dbReference type="GO" id="GO:0042773">
    <property type="term" value="P:ATP synthesis coupled electron transport"/>
    <property type="evidence" value="ECO:0007669"/>
    <property type="project" value="InterPro"/>
</dbReference>
<dbReference type="EC" id="7.1.1.2" evidence="7"/>
<dbReference type="InterPro" id="IPR010227">
    <property type="entry name" value="NADH_Q_OxRdtase_chainM/4"/>
</dbReference>
<evidence type="ECO:0000313" key="9">
    <source>
        <dbReference type="EMBL" id="AGE93677.1"/>
    </source>
</evidence>
<organism evidence="9">
    <name type="scientific">Nuclearia simplex</name>
    <dbReference type="NCBI Taxonomy" id="154970"/>
    <lineage>
        <taxon>Eukaryota</taxon>
        <taxon>Rotosphaerida</taxon>
        <taxon>Nucleariidae</taxon>
        <taxon>Nuclearia</taxon>
    </lineage>
</organism>
<name>M1JZU2_9EUKA</name>
<reference evidence="9" key="1">
    <citation type="journal article" date="2009" name="BMC Evol. Biol.">
        <title>Phylogenomic analyses predict sistergroup relationship of nucleariids and fungi and paraphyly of zygomycetes with significant support.</title>
        <authorList>
            <person name="Liu Y."/>
            <person name="Steenkamp E.T."/>
            <person name="Brinkmann H."/>
            <person name="Forget L."/>
            <person name="Philippe H."/>
            <person name="Lang B.F."/>
        </authorList>
    </citation>
    <scope>NUCLEOTIDE SEQUENCE</scope>
    <source>
        <strain evidence="9">CCAP 1552/2</strain>
    </source>
</reference>
<protein>
    <recommendedName>
        <fullName evidence="7">NADH-ubiquinone oxidoreductase chain 4</fullName>
        <ecNumber evidence="7">7.1.1.2</ecNumber>
    </recommendedName>
</protein>
<keyword evidence="9" id="KW-0560">Oxidoreductase</keyword>
<evidence type="ECO:0000256" key="2">
    <source>
        <dbReference type="ARBA" id="ARBA00004141"/>
    </source>
</evidence>
<feature type="transmembrane region" description="Helical" evidence="7">
    <location>
        <begin position="126"/>
        <end position="147"/>
    </location>
</feature>
<dbReference type="GO" id="GO:0008137">
    <property type="term" value="F:NADH dehydrogenase (ubiquinone) activity"/>
    <property type="evidence" value="ECO:0007669"/>
    <property type="project" value="UniProtKB-UniRule"/>
</dbReference>
<evidence type="ECO:0000256" key="5">
    <source>
        <dbReference type="ARBA" id="ARBA00022989"/>
    </source>
</evidence>
<dbReference type="GO" id="GO:0031966">
    <property type="term" value="C:mitochondrial membrane"/>
    <property type="evidence" value="ECO:0007669"/>
    <property type="project" value="UniProtKB-SubCell"/>
</dbReference>
<comment type="function">
    <text evidence="7">Core subunit of the mitochondrial membrane respiratory chain NADH dehydrogenase (Complex I) which catalyzes electron transfer from NADH through the respiratory chain, using ubiquinone as an electron acceptor. Essential for the catalytic activity and assembly of complex I.</text>
</comment>